<comment type="subcellular location">
    <subcellularLocation>
        <location evidence="1">Membrane</location>
        <topology evidence="1">Multi-pass membrane protein</topology>
    </subcellularLocation>
</comment>
<dbReference type="AlphaFoldDB" id="A0A7J7IPZ5"/>
<protein>
    <recommendedName>
        <fullName evidence="10">Chlorophyll synthase</fullName>
    </recommendedName>
</protein>
<keyword evidence="4 7" id="KW-0472">Membrane</keyword>
<keyword evidence="2 7" id="KW-0812">Transmembrane</keyword>
<evidence type="ECO:0008006" key="10">
    <source>
        <dbReference type="Google" id="ProtNLM"/>
    </source>
</evidence>
<feature type="transmembrane region" description="Helical" evidence="7">
    <location>
        <begin position="114"/>
        <end position="135"/>
    </location>
</feature>
<feature type="transmembrane region" description="Helical" evidence="7">
    <location>
        <begin position="379"/>
        <end position="396"/>
    </location>
</feature>
<evidence type="ECO:0000256" key="2">
    <source>
        <dbReference type="ARBA" id="ARBA00022692"/>
    </source>
</evidence>
<evidence type="ECO:0000256" key="5">
    <source>
        <dbReference type="ARBA" id="ARBA00023171"/>
    </source>
</evidence>
<dbReference type="InterPro" id="IPR011799">
    <property type="entry name" value="ChlG"/>
</dbReference>
<evidence type="ECO:0000256" key="6">
    <source>
        <dbReference type="SAM" id="MobiDB-lite"/>
    </source>
</evidence>
<evidence type="ECO:0000313" key="9">
    <source>
        <dbReference type="Proteomes" id="UP000530660"/>
    </source>
</evidence>
<dbReference type="PANTHER" id="PTHR42723:SF1">
    <property type="entry name" value="CHLOROPHYLL SYNTHASE, CHLOROPLASTIC"/>
    <property type="match status" value="1"/>
</dbReference>
<keyword evidence="3 7" id="KW-1133">Transmembrane helix</keyword>
<comment type="caution">
    <text evidence="8">The sequence shown here is derived from an EMBL/GenBank/DDBJ whole genome shotgun (WGS) entry which is preliminary data.</text>
</comment>
<evidence type="ECO:0000256" key="3">
    <source>
        <dbReference type="ARBA" id="ARBA00022989"/>
    </source>
</evidence>
<dbReference type="Gene3D" id="1.10.357.140">
    <property type="entry name" value="UbiA prenyltransferase"/>
    <property type="match status" value="1"/>
</dbReference>
<dbReference type="OrthoDB" id="434972at2759"/>
<gene>
    <name evidence="8" type="ORF">F1559_002376</name>
</gene>
<reference evidence="8 9" key="1">
    <citation type="journal article" date="2020" name="J. Phycol.">
        <title>Comparative genome analysis reveals Cyanidiococcus gen. nov., a new extremophilic red algal genus sister to Cyanidioschyzon (Cyanidioschyzonaceae, Rhodophyta).</title>
        <authorList>
            <person name="Liu S.-L."/>
            <person name="Chiang Y.-R."/>
            <person name="Yoon H.S."/>
            <person name="Fu H.-Y."/>
        </authorList>
    </citation>
    <scope>NUCLEOTIDE SEQUENCE [LARGE SCALE GENOMIC DNA]</scope>
    <source>
        <strain evidence="8 9">THAL066</strain>
    </source>
</reference>
<dbReference type="EMBL" id="VWRR01000001">
    <property type="protein sequence ID" value="KAF6005202.1"/>
    <property type="molecule type" value="Genomic_DNA"/>
</dbReference>
<dbReference type="Gene3D" id="1.20.120.1780">
    <property type="entry name" value="UbiA prenyltransferase"/>
    <property type="match status" value="1"/>
</dbReference>
<dbReference type="InterPro" id="IPR044878">
    <property type="entry name" value="UbiA_sf"/>
</dbReference>
<evidence type="ECO:0000256" key="7">
    <source>
        <dbReference type="SAM" id="Phobius"/>
    </source>
</evidence>
<feature type="region of interest" description="Disordered" evidence="6">
    <location>
        <begin position="53"/>
        <end position="88"/>
    </location>
</feature>
<dbReference type="GO" id="GO:0046408">
    <property type="term" value="F:chlorophyll synthetase activity"/>
    <property type="evidence" value="ECO:0007669"/>
    <property type="project" value="InterPro"/>
</dbReference>
<organism evidence="8 9">
    <name type="scientific">Cyanidiococcus yangmingshanensis</name>
    <dbReference type="NCBI Taxonomy" id="2690220"/>
    <lineage>
        <taxon>Eukaryota</taxon>
        <taxon>Rhodophyta</taxon>
        <taxon>Bangiophyceae</taxon>
        <taxon>Cyanidiales</taxon>
        <taxon>Cyanidiaceae</taxon>
        <taxon>Cyanidiococcus</taxon>
    </lineage>
</organism>
<feature type="transmembrane region" description="Helical" evidence="7">
    <location>
        <begin position="245"/>
        <end position="262"/>
    </location>
</feature>
<dbReference type="NCBIfam" id="TIGR01476">
    <property type="entry name" value="chlor_syn_BchG"/>
    <property type="match status" value="1"/>
</dbReference>
<dbReference type="GO" id="GO:0016020">
    <property type="term" value="C:membrane"/>
    <property type="evidence" value="ECO:0007669"/>
    <property type="project" value="UniProtKB-SubCell"/>
</dbReference>
<evidence type="ECO:0000256" key="1">
    <source>
        <dbReference type="ARBA" id="ARBA00004141"/>
    </source>
</evidence>
<dbReference type="InterPro" id="IPR050475">
    <property type="entry name" value="Prenyltransferase_related"/>
</dbReference>
<name>A0A7J7IPZ5_9RHOD</name>
<keyword evidence="5" id="KW-0149">Chlorophyll biosynthesis</keyword>
<keyword evidence="9" id="KW-1185">Reference proteome</keyword>
<proteinExistence type="predicted"/>
<dbReference type="Proteomes" id="UP000530660">
    <property type="component" value="Unassembled WGS sequence"/>
</dbReference>
<evidence type="ECO:0000256" key="4">
    <source>
        <dbReference type="ARBA" id="ARBA00023136"/>
    </source>
</evidence>
<sequence>MIAFVQAGVWLRAPTRHSGSRARFCSVTRLGTGLKRTRRFLLAKRTLLQLNGKAEDRGSASEAKSSDKEEAGVKEDATSSESASEQSIRQLLGMRGARRETNKWKIRLQLMKPVTWIPLVWGVVCGAAASGHYHWNEPSDILKLLLCMVLSGPLLTGFTQTINDWFDRDIDAVNEPYRPIPSGAISESEVVAQVWTLLASGLGLAYALDVWQGHAFPRVFAVAALGAFLAYIYSAPPLKLKKNGWFGNYALGASYICLPWWAGQSLFSDTPLDWRTIALTLVYSFAGLGIAVINDFKSIEGDKKLGLDSLPVVYGVEHAKWLSVGMIDLFQMLVAVYLASIGETAYAMTLGALILPQVYLQWKVFLPDPVQNDVKYQGAAQPFLVLGILVTALALGHHAQL</sequence>
<dbReference type="NCBIfam" id="TIGR02056">
    <property type="entry name" value="ChlG"/>
    <property type="match status" value="1"/>
</dbReference>
<dbReference type="Pfam" id="PF01040">
    <property type="entry name" value="UbiA"/>
    <property type="match status" value="1"/>
</dbReference>
<evidence type="ECO:0000313" key="8">
    <source>
        <dbReference type="EMBL" id="KAF6005202.1"/>
    </source>
</evidence>
<dbReference type="PANTHER" id="PTHR42723">
    <property type="entry name" value="CHLOROPHYLL SYNTHASE"/>
    <property type="match status" value="1"/>
</dbReference>
<dbReference type="GO" id="GO:0015995">
    <property type="term" value="P:chlorophyll biosynthetic process"/>
    <property type="evidence" value="ECO:0007669"/>
    <property type="project" value="UniProtKB-KW"/>
</dbReference>
<dbReference type="InterPro" id="IPR006372">
    <property type="entry name" value="Chl_synth"/>
</dbReference>
<feature type="transmembrane region" description="Helical" evidence="7">
    <location>
        <begin position="334"/>
        <end position="359"/>
    </location>
</feature>
<feature type="compositionally biased region" description="Basic and acidic residues" evidence="6">
    <location>
        <begin position="53"/>
        <end position="77"/>
    </location>
</feature>
<accession>A0A7J7IPZ5</accession>
<dbReference type="InterPro" id="IPR000537">
    <property type="entry name" value="UbiA_prenyltransferase"/>
</dbReference>
<dbReference type="CDD" id="cd13958">
    <property type="entry name" value="PT_UbiA_chlorophyll"/>
    <property type="match status" value="1"/>
</dbReference>
<feature type="transmembrane region" description="Helical" evidence="7">
    <location>
        <begin position="214"/>
        <end position="233"/>
    </location>
</feature>
<feature type="compositionally biased region" description="Polar residues" evidence="6">
    <location>
        <begin position="79"/>
        <end position="88"/>
    </location>
</feature>
<feature type="transmembrane region" description="Helical" evidence="7">
    <location>
        <begin position="274"/>
        <end position="294"/>
    </location>
</feature>
<dbReference type="NCBIfam" id="NF005742">
    <property type="entry name" value="PRK07566.1"/>
    <property type="match status" value="1"/>
</dbReference>